<accession>A0A921FPR8</accession>
<dbReference type="AlphaFoldDB" id="A0A921FPR8"/>
<reference evidence="1" key="2">
    <citation type="submission" date="2021-09" db="EMBL/GenBank/DDBJ databases">
        <authorList>
            <person name="Gilroy R."/>
        </authorList>
    </citation>
    <scope>NUCLEOTIDE SEQUENCE</scope>
    <source>
        <strain evidence="1">ChiHjej13B12-14962</strain>
    </source>
</reference>
<dbReference type="EMBL" id="DYXC01000163">
    <property type="protein sequence ID" value="HJF15883.1"/>
    <property type="molecule type" value="Genomic_DNA"/>
</dbReference>
<comment type="caution">
    <text evidence="1">The sequence shown here is derived from an EMBL/GenBank/DDBJ whole genome shotgun (WGS) entry which is preliminary data.</text>
</comment>
<reference evidence="1" key="1">
    <citation type="journal article" date="2021" name="PeerJ">
        <title>Extensive microbial diversity within the chicken gut microbiome revealed by metagenomics and culture.</title>
        <authorList>
            <person name="Gilroy R."/>
            <person name="Ravi A."/>
            <person name="Getino M."/>
            <person name="Pursley I."/>
            <person name="Horton D.L."/>
            <person name="Alikhan N.F."/>
            <person name="Baker D."/>
            <person name="Gharbi K."/>
            <person name="Hall N."/>
            <person name="Watson M."/>
            <person name="Adriaenssens E.M."/>
            <person name="Foster-Nyarko E."/>
            <person name="Jarju S."/>
            <person name="Secka A."/>
            <person name="Antonio M."/>
            <person name="Oren A."/>
            <person name="Chaudhuri R.R."/>
            <person name="La Ragione R."/>
            <person name="Hildebrand F."/>
            <person name="Pallen M.J."/>
        </authorList>
    </citation>
    <scope>NUCLEOTIDE SEQUENCE</scope>
    <source>
        <strain evidence="1">ChiHjej13B12-14962</strain>
    </source>
</reference>
<evidence type="ECO:0000313" key="1">
    <source>
        <dbReference type="EMBL" id="HJF15883.1"/>
    </source>
</evidence>
<proteinExistence type="predicted"/>
<evidence type="ECO:0000313" key="2">
    <source>
        <dbReference type="Proteomes" id="UP000703315"/>
    </source>
</evidence>
<gene>
    <name evidence="1" type="ORF">K8V32_14020</name>
</gene>
<dbReference type="RefSeq" id="WP_303908808.1">
    <property type="nucleotide sequence ID" value="NZ_DYXC01000163.1"/>
</dbReference>
<organism evidence="1 2">
    <name type="scientific">Enteractinococcus helveticum</name>
    <dbReference type="NCBI Taxonomy" id="1837282"/>
    <lineage>
        <taxon>Bacteria</taxon>
        <taxon>Bacillati</taxon>
        <taxon>Actinomycetota</taxon>
        <taxon>Actinomycetes</taxon>
        <taxon>Micrococcales</taxon>
        <taxon>Micrococcaceae</taxon>
    </lineage>
</organism>
<sequence length="51" mass="5897">MTRTQYMTIETIPARLNRLLWSKWHIRVLIDLGTVWIVDGLEATVVGNITT</sequence>
<name>A0A921FPR8_9MICC</name>
<protein>
    <submittedName>
        <fullName evidence="1">Uncharacterized protein</fullName>
    </submittedName>
</protein>
<dbReference type="Proteomes" id="UP000703315">
    <property type="component" value="Unassembled WGS sequence"/>
</dbReference>